<comment type="caution">
    <text evidence="1">The sequence shown here is derived from an EMBL/GenBank/DDBJ whole genome shotgun (WGS) entry which is preliminary data.</text>
</comment>
<dbReference type="EMBL" id="VTFH01000001">
    <property type="protein sequence ID" value="KAA8562886.1"/>
    <property type="molecule type" value="Genomic_DNA"/>
</dbReference>
<dbReference type="Proteomes" id="UP000323425">
    <property type="component" value="Unassembled WGS sequence"/>
</dbReference>
<proteinExistence type="predicted"/>
<organism evidence="1 2">
    <name type="scientific">Pseudomonas extremaustralis</name>
    <dbReference type="NCBI Taxonomy" id="359110"/>
    <lineage>
        <taxon>Bacteria</taxon>
        <taxon>Pseudomonadati</taxon>
        <taxon>Pseudomonadota</taxon>
        <taxon>Gammaproteobacteria</taxon>
        <taxon>Pseudomonadales</taxon>
        <taxon>Pseudomonadaceae</taxon>
        <taxon>Pseudomonas</taxon>
    </lineage>
</organism>
<name>A0A5M9J4H9_9PSED</name>
<protein>
    <submittedName>
        <fullName evidence="1">Uncharacterized protein</fullName>
    </submittedName>
</protein>
<evidence type="ECO:0000313" key="2">
    <source>
        <dbReference type="Proteomes" id="UP000323425"/>
    </source>
</evidence>
<gene>
    <name evidence="1" type="ORF">FX985_02953</name>
</gene>
<accession>A0A5M9J4H9</accession>
<evidence type="ECO:0000313" key="1">
    <source>
        <dbReference type="EMBL" id="KAA8562886.1"/>
    </source>
</evidence>
<dbReference type="RefSeq" id="WP_150294469.1">
    <property type="nucleotide sequence ID" value="NZ_VTFH01000001.1"/>
</dbReference>
<dbReference type="AlphaFoldDB" id="A0A5M9J4H9"/>
<sequence length="996" mass="109679">MSKKDKLEAALLPAIVVPLTEPPIEGDIDDAAGGIGPRHTESALVVYLVNPKDGVSAGSIASLYWGNRNVPVASTPIREGEENLDLIPLTVPAHRIVEFWANPVFGKLRRASGNETLTEERKYRVLLTRPGGRDPNDGIPGHQGLVYVIPPEVLLYGVNETTALAGVKILIRHWQNMHVYDLIILAWGSQQVLHRVQPGEVGRDITLTVDYATISAAGNNPLTRVAYQVKNAVGTLPDEWARWSVVSLIDVHLHQVRPEAPWLAFPDTDRVVDLAELGRWDVEIQTWVTNAEASAYDYITLIWAGVDSEGNPFPHTPIKPLNRAGVHSFEVPNALVVAIAEGTASVHMLFQKGVVEQPSEKLYLEIIGQLVRWPPPTIDEDKGGQIEPSNEATVRFPLQGSWLPNGYLEVIFRVSSPDNTIEHRVGREVDDIEPTPEGDMLFTVYPDELRRFDGHLVEVFYAHTRPGGRPQESLRLQIVVGKIQRTMPAPIIEKAIGGQLNPADIEDSAKVFAPASDTQRGDWVRMYWNGPLVRTNVAVQVVVDNSITEHDIDEFYVDNNLNETVAVFYTLTRGDELPRYSQVTEVLISRNLGELLAPTLLEAQITGPDTADLEPLRVQQGTQLVVRYVGMRDDDWIKPYMEGEGEGGSPDIPAKPGNQALQEVVFDITDTAIGVNIRDRDTTVVFTYAVTRGDNSAQHSAKLTVTVKPIPQDELAKTVIRINQADPTTKFLNLSAVTTGGTLHLGSWPFIAAFQPVAMVFSGFKANGETHNLTVWTLASNAVTRPWYANGFYQQTIAATYFSALGHGTELMMEFKAAVSRSTLEAEALTFPAIKYRVLGVPVVAFREDFTGAADAIVPVGSTLILSTLKIEHLSGTIDATLTTTAGNNVPGMCEGSVFWTSTSFSGQPASSVHRITPVQPVRKVKFACCFQFEPLTIIFYAHGGGVLGTRYYERSTVGHELHHWIEFTAEDLRDISYFTVGADDNVLLDFFEFSI</sequence>
<reference evidence="1 2" key="1">
    <citation type="journal article" date="2018" name="Plant Biotechnol. Rep.">
        <title>Diversity and antifungal activity of endophytic bacteria associated with Panax ginseng seedlings.</title>
        <authorList>
            <person name="Park J.M."/>
            <person name="Hong C.E."/>
            <person name="Jo S.H."/>
        </authorList>
    </citation>
    <scope>NUCLEOTIDE SEQUENCE [LARGE SCALE GENOMIC DNA]</scope>
    <source>
        <strain evidence="1 2">PgKB38</strain>
    </source>
</reference>